<feature type="domain" description="DUF630" evidence="4">
    <location>
        <begin position="6"/>
        <end position="63"/>
    </location>
</feature>
<evidence type="ECO:0000313" key="5">
    <source>
        <dbReference type="EMBL" id="KAL3718485.1"/>
    </source>
</evidence>
<keyword evidence="6" id="KW-1185">Reference proteome</keyword>
<feature type="compositionally biased region" description="Basic and acidic residues" evidence="2">
    <location>
        <begin position="259"/>
        <end position="269"/>
    </location>
</feature>
<feature type="coiled-coil region" evidence="1">
    <location>
        <begin position="492"/>
        <end position="526"/>
    </location>
</feature>
<name>A0ABD3IX96_EUCGL</name>
<dbReference type="Pfam" id="PF04782">
    <property type="entry name" value="DUF632"/>
    <property type="match status" value="1"/>
</dbReference>
<dbReference type="EMBL" id="JBJKBG010000010">
    <property type="protein sequence ID" value="KAL3718485.1"/>
    <property type="molecule type" value="Genomic_DNA"/>
</dbReference>
<dbReference type="Proteomes" id="UP001634007">
    <property type="component" value="Unassembled WGS sequence"/>
</dbReference>
<keyword evidence="1" id="KW-0175">Coiled coil</keyword>
<evidence type="ECO:0000256" key="1">
    <source>
        <dbReference type="SAM" id="Coils"/>
    </source>
</evidence>
<feature type="compositionally biased region" description="Polar residues" evidence="2">
    <location>
        <begin position="88"/>
        <end position="97"/>
    </location>
</feature>
<evidence type="ECO:0000259" key="4">
    <source>
        <dbReference type="Pfam" id="PF04783"/>
    </source>
</evidence>
<feature type="compositionally biased region" description="Polar residues" evidence="2">
    <location>
        <begin position="271"/>
        <end position="280"/>
    </location>
</feature>
<sequence>MPWKTGLTGSKAEEDKALQLCRERKKFVRQAVDGWGSLVYAHVMYVQSLRNVGTALTKFFETESLKGSPSYASMSTTPEPIALTEKSTFQFSSSPPSGSHRFRSKGALSPSLLPTSSSVRASCMKFQGSCSTKVEETLASPATQTVTSSCTPENVPHCSSKNPETSPLKNPAVPPGSPLWDFFGHSHPIDHQFPFLEGKGARQGLENSDDVRKIMDEKEVYEPEYDEEKDSFSSAEGSLDSEDEFSVASVDTPVGRSKNSREVNDEDKPSLSPTRASGMSSLKGEKGYSPDLSPLRKTSPVADLEADAEKISFEEDSSGAKFHPKDFISSINDIERLFLKASEYGKEVPRMLEANKLNIQLVCPRKEKKGEPIVLKYLRACFSCGEDYPQVQESAQTAVKYITWHGTGSSRSVSSWNPPRLNSKDEIEELGDNFDNFCMISGSHASTLDRLYAWERKLSDEVKASGIIRRKYDLMCKLLTELESKDAQRIRIDKTRAEIKDLHSRIRVAIQRIDSISKSIEELRDRELQPQLEELVEGLRRMWELMSECHGLQFTIISEAYNNGNAKITIQRQKTVYLQSELGSLSTSFMKWIAAQKFYVQAIDDWLNKCVFRPKPPKRKRRAKQPPLIRDLGPPIYVTCGVWLEKLNSLPTKEVTDSIKHLAAEVSSFLPREEKSQKKIRKWPHPSSSNADDACDPALDVLLSNEAPDEWTSHFDFFQSRLKDALDQLNNFAKLSVEKYAELEKAIQDAKSHYEHLMSQ</sequence>
<protein>
    <submittedName>
        <fullName evidence="5">Uncharacterized protein</fullName>
    </submittedName>
</protein>
<dbReference type="Pfam" id="PF04783">
    <property type="entry name" value="DUF630"/>
    <property type="match status" value="1"/>
</dbReference>
<feature type="compositionally biased region" description="Polar residues" evidence="2">
    <location>
        <begin position="141"/>
        <end position="168"/>
    </location>
</feature>
<dbReference type="AlphaFoldDB" id="A0ABD3IX96"/>
<organism evidence="5 6">
    <name type="scientific">Eucalyptus globulus</name>
    <name type="common">Tasmanian blue gum</name>
    <dbReference type="NCBI Taxonomy" id="34317"/>
    <lineage>
        <taxon>Eukaryota</taxon>
        <taxon>Viridiplantae</taxon>
        <taxon>Streptophyta</taxon>
        <taxon>Embryophyta</taxon>
        <taxon>Tracheophyta</taxon>
        <taxon>Spermatophyta</taxon>
        <taxon>Magnoliopsida</taxon>
        <taxon>eudicotyledons</taxon>
        <taxon>Gunneridae</taxon>
        <taxon>Pentapetalae</taxon>
        <taxon>rosids</taxon>
        <taxon>malvids</taxon>
        <taxon>Myrtales</taxon>
        <taxon>Myrtaceae</taxon>
        <taxon>Myrtoideae</taxon>
        <taxon>Eucalypteae</taxon>
        <taxon>Eucalyptus</taxon>
    </lineage>
</organism>
<evidence type="ECO:0000256" key="2">
    <source>
        <dbReference type="SAM" id="MobiDB-lite"/>
    </source>
</evidence>
<feature type="region of interest" description="Disordered" evidence="2">
    <location>
        <begin position="88"/>
        <end position="113"/>
    </location>
</feature>
<feature type="region of interest" description="Disordered" evidence="2">
    <location>
        <begin position="141"/>
        <end position="173"/>
    </location>
</feature>
<dbReference type="InterPro" id="IPR006868">
    <property type="entry name" value="DUF630"/>
</dbReference>
<dbReference type="PANTHER" id="PTHR21450">
    <property type="entry name" value="PROTEIN ALTERED PHOSPHATE STARVATION RESPONSE 1"/>
    <property type="match status" value="1"/>
</dbReference>
<proteinExistence type="predicted"/>
<dbReference type="InterPro" id="IPR006867">
    <property type="entry name" value="DUF632"/>
</dbReference>
<accession>A0ABD3IX96</accession>
<gene>
    <name evidence="5" type="ORF">ACJRO7_003593</name>
</gene>
<feature type="region of interest" description="Disordered" evidence="2">
    <location>
        <begin position="219"/>
        <end position="297"/>
    </location>
</feature>
<evidence type="ECO:0000313" key="6">
    <source>
        <dbReference type="Proteomes" id="UP001634007"/>
    </source>
</evidence>
<dbReference type="EMBL" id="JBJKBG010000010">
    <property type="protein sequence ID" value="KAL3718484.1"/>
    <property type="molecule type" value="Genomic_DNA"/>
</dbReference>
<evidence type="ECO:0000259" key="3">
    <source>
        <dbReference type="Pfam" id="PF04782"/>
    </source>
</evidence>
<feature type="domain" description="DUF632" evidence="3">
    <location>
        <begin position="328"/>
        <end position="667"/>
    </location>
</feature>
<comment type="caution">
    <text evidence="5">The sequence shown here is derived from an EMBL/GenBank/DDBJ whole genome shotgun (WGS) entry which is preliminary data.</text>
</comment>
<reference evidence="5 6" key="1">
    <citation type="submission" date="2024-11" db="EMBL/GenBank/DDBJ databases">
        <title>Chromosome-level genome assembly of Eucalyptus globulus Labill. provides insights into its genome evolution.</title>
        <authorList>
            <person name="Li X."/>
        </authorList>
    </citation>
    <scope>NUCLEOTIDE SEQUENCE [LARGE SCALE GENOMIC DNA]</scope>
    <source>
        <strain evidence="5">CL2024</strain>
        <tissue evidence="5">Fresh tender leaves</tissue>
    </source>
</reference>
<dbReference type="PANTHER" id="PTHR21450:SF6">
    <property type="entry name" value="EXPRESSED PROTEIN"/>
    <property type="match status" value="1"/>
</dbReference>